<organism evidence="5 6">
    <name type="scientific">Chlorobium limicola</name>
    <dbReference type="NCBI Taxonomy" id="1092"/>
    <lineage>
        <taxon>Bacteria</taxon>
        <taxon>Pseudomonadati</taxon>
        <taxon>Chlorobiota</taxon>
        <taxon>Chlorobiia</taxon>
        <taxon>Chlorobiales</taxon>
        <taxon>Chlorobiaceae</taxon>
        <taxon>Chlorobium/Pelodictyon group</taxon>
        <taxon>Chlorobium</taxon>
    </lineage>
</organism>
<dbReference type="Pfam" id="PF01916">
    <property type="entry name" value="DS"/>
    <property type="match status" value="1"/>
</dbReference>
<dbReference type="RefSeq" id="WP_012467363.1">
    <property type="nucleotide sequence ID" value="NZ_LMBR01000228.1"/>
</dbReference>
<evidence type="ECO:0000256" key="1">
    <source>
        <dbReference type="ARBA" id="ARBA00009892"/>
    </source>
</evidence>
<keyword evidence="3 4" id="KW-0808">Transferase</keyword>
<evidence type="ECO:0000313" key="5">
    <source>
        <dbReference type="EMBL" id="KUL20450.1"/>
    </source>
</evidence>
<dbReference type="EC" id="2.5.-.-" evidence="4"/>
<protein>
    <recommendedName>
        <fullName evidence="2 4">Deoxyhypusine synthase-like protein</fullName>
        <ecNumber evidence="4">2.5.-.-</ecNumber>
    </recommendedName>
</protein>
<name>A0A101J561_CHLLI</name>
<dbReference type="Proteomes" id="UP000053937">
    <property type="component" value="Unassembled WGS sequence"/>
</dbReference>
<comment type="caution">
    <text evidence="5">The sequence shown here is derived from an EMBL/GenBank/DDBJ whole genome shotgun (WGS) entry which is preliminary data.</text>
</comment>
<dbReference type="GO" id="GO:0005737">
    <property type="term" value="C:cytoplasm"/>
    <property type="evidence" value="ECO:0007669"/>
    <property type="project" value="TreeGrafter"/>
</dbReference>
<evidence type="ECO:0000256" key="4">
    <source>
        <dbReference type="HAMAP-Rule" id="MF_00640"/>
    </source>
</evidence>
<dbReference type="InterPro" id="IPR002773">
    <property type="entry name" value="Deoxyhypusine_synthase"/>
</dbReference>
<evidence type="ECO:0000256" key="3">
    <source>
        <dbReference type="ARBA" id="ARBA00022679"/>
    </source>
</evidence>
<dbReference type="OMA" id="HSIINAN"/>
<evidence type="ECO:0000313" key="6">
    <source>
        <dbReference type="Proteomes" id="UP000053937"/>
    </source>
</evidence>
<gene>
    <name evidence="5" type="ORF">ASB62_08950</name>
</gene>
<dbReference type="PANTHER" id="PTHR11703:SF2">
    <property type="entry name" value="DEOXYHYPUSINE SYNTHASE-LIKE PROTEIN"/>
    <property type="match status" value="1"/>
</dbReference>
<dbReference type="EMBL" id="LMBR01000228">
    <property type="protein sequence ID" value="KUL20450.1"/>
    <property type="molecule type" value="Genomic_DNA"/>
</dbReference>
<dbReference type="OrthoDB" id="9771211at2"/>
<dbReference type="InterPro" id="IPR036982">
    <property type="entry name" value="Deoxyhypusine_synthase_sf"/>
</dbReference>
<dbReference type="InterPro" id="IPR023496">
    <property type="entry name" value="Deoxyhypusine_synthase-like"/>
</dbReference>
<sequence length="349" mass="38717">MESGTAKKELLNAPVRHIDIKQLNIVPLIDQMGDTAFQARNLARAATIVDLMQQDKECAVILTLAGSLISAGLKQVIIDMIDNHMVDAIVSTGANIVDQDFFEALGFKHYKGTPFIDDAILRDMHVDRIYDTYIDEDDLRVCDETMGKIADSMQPGAYSSREFIIEMAKYIEANNLDKNSIVYKAYEKGVPIFCPAFSDCSAGFGLVHHQWHNPDNHVAIDSVKDFRELTKVKIENDRTGIFMIGGGVPKNFTQDIVVAAEVLGYEDVSMHTYAVQITVADERDGALSGSTLKEASSWGKVDTVYEQMVFAEATIAMPLIAGYAYHKRNWEGRTAKNFNAMLDKQSVSA</sequence>
<reference evidence="5 6" key="1">
    <citation type="submission" date="2015-10" db="EMBL/GenBank/DDBJ databases">
        <title>Draft Genome Sequence of Chlorobium limicola strain Frasassi Growing under Artificial Lighting in the Frasassi Cave System.</title>
        <authorList>
            <person name="Mansor M."/>
            <person name="Macalady J."/>
        </authorList>
    </citation>
    <scope>NUCLEOTIDE SEQUENCE [LARGE SCALE GENOMIC DNA]</scope>
    <source>
        <strain evidence="5 6">Frasassi</strain>
    </source>
</reference>
<accession>A0A101J561</accession>
<dbReference type="PANTHER" id="PTHR11703">
    <property type="entry name" value="DEOXYHYPUSINE SYNTHASE"/>
    <property type="match status" value="1"/>
</dbReference>
<dbReference type="Gene3D" id="3.40.910.10">
    <property type="entry name" value="Deoxyhypusine synthase"/>
    <property type="match status" value="1"/>
</dbReference>
<keyword evidence="6" id="KW-1185">Reference proteome</keyword>
<dbReference type="NCBIfam" id="NF002699">
    <property type="entry name" value="PRK02492.1"/>
    <property type="match status" value="1"/>
</dbReference>
<dbReference type="SUPFAM" id="SSF52467">
    <property type="entry name" value="DHS-like NAD/FAD-binding domain"/>
    <property type="match status" value="1"/>
</dbReference>
<comment type="similarity">
    <text evidence="1 4">Belongs to the deoxyhypusine synthase family.</text>
</comment>
<dbReference type="GO" id="GO:0034038">
    <property type="term" value="F:deoxyhypusine synthase activity"/>
    <property type="evidence" value="ECO:0007669"/>
    <property type="project" value="TreeGrafter"/>
</dbReference>
<dbReference type="InterPro" id="IPR029035">
    <property type="entry name" value="DHS-like_NAD/FAD-binding_dom"/>
</dbReference>
<dbReference type="HAMAP" id="MF_00640">
    <property type="entry name" value="DHS_like"/>
    <property type="match status" value="1"/>
</dbReference>
<proteinExistence type="inferred from homology"/>
<dbReference type="AlphaFoldDB" id="A0A101J561"/>
<evidence type="ECO:0000256" key="2">
    <source>
        <dbReference type="ARBA" id="ARBA00017979"/>
    </source>
</evidence>